<dbReference type="InterPro" id="IPR001769">
    <property type="entry name" value="Gingipain"/>
</dbReference>
<proteinExistence type="predicted"/>
<protein>
    <recommendedName>
        <fullName evidence="7">Gingipain R</fullName>
    </recommendedName>
</protein>
<feature type="signal peptide" evidence="2">
    <location>
        <begin position="1"/>
        <end position="20"/>
    </location>
</feature>
<organism evidence="5 6">
    <name type="scientific">Muiribacterium halophilum</name>
    <dbReference type="NCBI Taxonomy" id="2053465"/>
    <lineage>
        <taxon>Bacteria</taxon>
        <taxon>Candidatus Muiribacteriota</taxon>
        <taxon>Candidatus Muiribacteriia</taxon>
        <taxon>Candidatus Muiribacteriales</taxon>
        <taxon>Candidatus Muiribacteriaceae</taxon>
        <taxon>Candidatus Muiribacterium</taxon>
    </lineage>
</organism>
<name>A0A2N5ZLN8_MUIH1</name>
<evidence type="ECO:0000256" key="2">
    <source>
        <dbReference type="SAM" id="SignalP"/>
    </source>
</evidence>
<dbReference type="Pfam" id="PF08126">
    <property type="entry name" value="Propeptide_C25"/>
    <property type="match status" value="1"/>
</dbReference>
<dbReference type="Gene3D" id="3.40.50.10390">
    <property type="entry name" value="Gingipain r, domain 1"/>
    <property type="match status" value="1"/>
</dbReference>
<dbReference type="InterPro" id="IPR038490">
    <property type="entry name" value="Gingipain_propep_sf"/>
</dbReference>
<dbReference type="InterPro" id="IPR029030">
    <property type="entry name" value="Caspase-like_dom_sf"/>
</dbReference>
<dbReference type="InterPro" id="IPR029031">
    <property type="entry name" value="Gingipain_N_sf"/>
</dbReference>
<gene>
    <name evidence="5" type="ORF">C0601_01640</name>
</gene>
<dbReference type="SUPFAM" id="SSF52129">
    <property type="entry name" value="Caspase-like"/>
    <property type="match status" value="1"/>
</dbReference>
<evidence type="ECO:0000259" key="3">
    <source>
        <dbReference type="Pfam" id="PF01364"/>
    </source>
</evidence>
<dbReference type="Gene3D" id="3.40.50.1460">
    <property type="match status" value="1"/>
</dbReference>
<feature type="domain" description="Gingipain propeptide" evidence="4">
    <location>
        <begin position="56"/>
        <end position="227"/>
    </location>
</feature>
<accession>A0A2N5ZLN8</accession>
<feature type="chain" id="PRO_5014866138" description="Gingipain R" evidence="2">
    <location>
        <begin position="21"/>
        <end position="667"/>
    </location>
</feature>
<feature type="domain" description="Gingipain" evidence="3">
    <location>
        <begin position="247"/>
        <end position="583"/>
    </location>
</feature>
<evidence type="ECO:0008006" key="7">
    <source>
        <dbReference type="Google" id="ProtNLM"/>
    </source>
</evidence>
<dbReference type="EMBL" id="PKTG01000025">
    <property type="protein sequence ID" value="PLX19584.1"/>
    <property type="molecule type" value="Genomic_DNA"/>
</dbReference>
<dbReference type="Pfam" id="PF01364">
    <property type="entry name" value="Peptidase_C25"/>
    <property type="match status" value="1"/>
</dbReference>
<evidence type="ECO:0000256" key="1">
    <source>
        <dbReference type="ARBA" id="ARBA00022729"/>
    </source>
</evidence>
<dbReference type="GO" id="GO:0006508">
    <property type="term" value="P:proteolysis"/>
    <property type="evidence" value="ECO:0007669"/>
    <property type="project" value="InterPro"/>
</dbReference>
<evidence type="ECO:0000313" key="5">
    <source>
        <dbReference type="EMBL" id="PLX19584.1"/>
    </source>
</evidence>
<dbReference type="AlphaFoldDB" id="A0A2N5ZLN8"/>
<sequence length="667" mass="74019">MKKFIFVLTLCFLISAVVPAAEWVAFSRSAEKQVSKNLVSSLGDTVRFDVVLPGLSIEKVMIDGQEYSKIYIDGSSVDLKKGYPELRKISTFLAMPYARASRIEIVDAQYAQIDDIRLLPSKGMLTRDVNPKDVPYEFNEEVYGKDVFYPADDQLVSVSKPFVMRDVAGVRAQIIPFQYNDEKKVLKVLKSVTLRVQVPASRNSSVRVNYTASQEFEKLYSSVFLNYSSPVSRSRAYNAPEVKNNLLVIAYDDFYDTTKALVNWKRKIGFDVDFKKLSEIVSGNEDAEYAIQNYIGQKYQAGELTHVMFIGDIEHIPCRSGLYEGANSDNMYVKLAGADNIPDAFTSRISVKNNTQLEAIIAKTIKYEKEPQAGAAWYKQGLAIASNQGNPKDYERAEELNTALENDLGFTHIARCYEPEYYGTSHGYNDDKSVIFDAVNQGVSMINYIGHGSEYSWVTSGFNTSDAGNVDNGMKLPVIWSVACVNGALQKDTCFAESWIRSGDENGGGCIGIAAASTNMAWVPPCVWQQEIVNNQYSKKLHETADVANLYGMLKCIEEYGVNNSDYGNQLVEQVIYFGDGTVNIRTEAPKAVVAEAVRTDGKILVSVNADSKAIADGITVTAYDGEERFDSTVVDSRGYAEIDDNGQTHVTVYSNDIVPVVDLEIQ</sequence>
<dbReference type="Gene3D" id="2.60.40.3800">
    <property type="match status" value="1"/>
</dbReference>
<comment type="caution">
    <text evidence="5">The sequence shown here is derived from an EMBL/GenBank/DDBJ whole genome shotgun (WGS) entry which is preliminary data.</text>
</comment>
<dbReference type="InterPro" id="IPR012600">
    <property type="entry name" value="Propeptide_C25"/>
</dbReference>
<evidence type="ECO:0000313" key="6">
    <source>
        <dbReference type="Proteomes" id="UP000234857"/>
    </source>
</evidence>
<keyword evidence="1 2" id="KW-0732">Signal</keyword>
<reference evidence="5 6" key="1">
    <citation type="submission" date="2017-11" db="EMBL/GenBank/DDBJ databases">
        <title>Genome-resolved metagenomics identifies genetic mobility, metabolic interactions, and unexpected diversity in perchlorate-reducing communities.</title>
        <authorList>
            <person name="Barnum T.P."/>
            <person name="Figueroa I.A."/>
            <person name="Carlstrom C.I."/>
            <person name="Lucas L.N."/>
            <person name="Engelbrektson A.L."/>
            <person name="Coates J.D."/>
        </authorList>
    </citation>
    <scope>NUCLEOTIDE SEQUENCE [LARGE SCALE GENOMIC DNA]</scope>
    <source>
        <strain evidence="5">BM706</strain>
    </source>
</reference>
<evidence type="ECO:0000259" key="4">
    <source>
        <dbReference type="Pfam" id="PF08126"/>
    </source>
</evidence>
<dbReference type="Proteomes" id="UP000234857">
    <property type="component" value="Unassembled WGS sequence"/>
</dbReference>
<dbReference type="GO" id="GO:0004197">
    <property type="term" value="F:cysteine-type endopeptidase activity"/>
    <property type="evidence" value="ECO:0007669"/>
    <property type="project" value="InterPro"/>
</dbReference>